<evidence type="ECO:0000313" key="15">
    <source>
        <dbReference type="Proteomes" id="UP001152320"/>
    </source>
</evidence>
<dbReference type="PROSITE" id="PS50893">
    <property type="entry name" value="ABC_TRANSPORTER_2"/>
    <property type="match status" value="2"/>
</dbReference>
<keyword evidence="7 12" id="KW-1133">Transmembrane helix</keyword>
<feature type="transmembrane region" description="Helical" evidence="12">
    <location>
        <begin position="2065"/>
        <end position="2087"/>
    </location>
</feature>
<feature type="transmembrane region" description="Helical" evidence="12">
    <location>
        <begin position="1531"/>
        <end position="1552"/>
    </location>
</feature>
<feature type="transmembrane region" description="Helical" evidence="12">
    <location>
        <begin position="1914"/>
        <end position="1935"/>
    </location>
</feature>
<evidence type="ECO:0000256" key="8">
    <source>
        <dbReference type="ARBA" id="ARBA00023136"/>
    </source>
</evidence>
<dbReference type="CDD" id="cd03263">
    <property type="entry name" value="ABC_subfamily_A"/>
    <property type="match status" value="2"/>
</dbReference>
<dbReference type="GO" id="GO:0016020">
    <property type="term" value="C:membrane"/>
    <property type="evidence" value="ECO:0007669"/>
    <property type="project" value="UniProtKB-SubCell"/>
</dbReference>
<dbReference type="PROSITE" id="PS00211">
    <property type="entry name" value="ABC_TRANSPORTER_1"/>
    <property type="match status" value="1"/>
</dbReference>
<evidence type="ECO:0000256" key="11">
    <source>
        <dbReference type="SAM" id="MobiDB-lite"/>
    </source>
</evidence>
<dbReference type="GO" id="GO:0005524">
    <property type="term" value="F:ATP binding"/>
    <property type="evidence" value="ECO:0007669"/>
    <property type="project" value="UniProtKB-KW"/>
</dbReference>
<dbReference type="Pfam" id="PF00005">
    <property type="entry name" value="ABC_tran"/>
    <property type="match status" value="2"/>
</dbReference>
<feature type="transmembrane region" description="Helical" evidence="12">
    <location>
        <begin position="25"/>
        <end position="45"/>
    </location>
</feature>
<proteinExistence type="predicted"/>
<evidence type="ECO:0000256" key="1">
    <source>
        <dbReference type="ARBA" id="ARBA00004141"/>
    </source>
</evidence>
<evidence type="ECO:0000256" key="7">
    <source>
        <dbReference type="ARBA" id="ARBA00022989"/>
    </source>
</evidence>
<keyword evidence="4" id="KW-0547">Nucleotide-binding</keyword>
<evidence type="ECO:0000256" key="10">
    <source>
        <dbReference type="ARBA" id="ARBA00023180"/>
    </source>
</evidence>
<protein>
    <submittedName>
        <fullName evidence="14">ATP-binding cassette sub-family A member 1</fullName>
    </submittedName>
</protein>
<evidence type="ECO:0000256" key="6">
    <source>
        <dbReference type="ARBA" id="ARBA00022967"/>
    </source>
</evidence>
<evidence type="ECO:0000256" key="2">
    <source>
        <dbReference type="ARBA" id="ARBA00022553"/>
    </source>
</evidence>
<feature type="transmembrane region" description="Helical" evidence="12">
    <location>
        <begin position="1941"/>
        <end position="1961"/>
    </location>
</feature>
<feature type="transmembrane region" description="Helical" evidence="12">
    <location>
        <begin position="796"/>
        <end position="818"/>
    </location>
</feature>
<dbReference type="PANTHER" id="PTHR19229">
    <property type="entry name" value="ATP-BINDING CASSETTE TRANSPORTER SUBFAMILY A ABCA"/>
    <property type="match status" value="1"/>
</dbReference>
<dbReference type="FunFam" id="3.40.50.300:FF:000232">
    <property type="entry name" value="ATP-binding cassette, sub-family A (ABC1), member 1"/>
    <property type="match status" value="1"/>
</dbReference>
<dbReference type="InterPro" id="IPR056264">
    <property type="entry name" value="R2_ABCA1-4-like"/>
</dbReference>
<accession>A0A9Q1C7S3</accession>
<feature type="transmembrane region" description="Helical" evidence="12">
    <location>
        <begin position="830"/>
        <end position="852"/>
    </location>
</feature>
<dbReference type="InterPro" id="IPR013525">
    <property type="entry name" value="ABC2_TM"/>
</dbReference>
<feature type="compositionally biased region" description="Basic and acidic residues" evidence="11">
    <location>
        <begin position="1419"/>
        <end position="1435"/>
    </location>
</feature>
<keyword evidence="9" id="KW-1015">Disulfide bond</keyword>
<keyword evidence="15" id="KW-1185">Reference proteome</keyword>
<keyword evidence="6" id="KW-1278">Translocase</keyword>
<feature type="domain" description="ABC transporter" evidence="13">
    <location>
        <begin position="1020"/>
        <end position="1251"/>
    </location>
</feature>
<dbReference type="GO" id="GO:0005548">
    <property type="term" value="F:phospholipid transporter activity"/>
    <property type="evidence" value="ECO:0007669"/>
    <property type="project" value="UniProtKB-ARBA"/>
</dbReference>
<feature type="region of interest" description="Disordered" evidence="11">
    <location>
        <begin position="2506"/>
        <end position="2543"/>
    </location>
</feature>
<evidence type="ECO:0000256" key="5">
    <source>
        <dbReference type="ARBA" id="ARBA00022840"/>
    </source>
</evidence>
<gene>
    <name evidence="14" type="ORF">HOLleu_14099</name>
</gene>
<dbReference type="InterPro" id="IPR003439">
    <property type="entry name" value="ABC_transporter-like_ATP-bd"/>
</dbReference>
<dbReference type="GO" id="GO:0016887">
    <property type="term" value="F:ATP hydrolysis activity"/>
    <property type="evidence" value="ECO:0007669"/>
    <property type="project" value="InterPro"/>
</dbReference>
<evidence type="ECO:0000256" key="4">
    <source>
        <dbReference type="ARBA" id="ARBA00022741"/>
    </source>
</evidence>
<feature type="transmembrane region" description="Helical" evidence="12">
    <location>
        <begin position="1973"/>
        <end position="1995"/>
    </location>
</feature>
<dbReference type="InterPro" id="IPR017871">
    <property type="entry name" value="ABC_transporter-like_CS"/>
</dbReference>
<dbReference type="GO" id="GO:0140359">
    <property type="term" value="F:ABC-type transporter activity"/>
    <property type="evidence" value="ECO:0007669"/>
    <property type="project" value="InterPro"/>
</dbReference>
<sequence length="2543" mass="287028">MKFARQLRMLCWKNFTTRKRKKIRFCVELIWPVFLAVMICLLRYFSHRDHKTECHFASNALPSAGILPFLQTLLCNAQNHCYEKSLRGEMSGEISDFQDAGVSKLFRDIEELFSNETFVEEWTTLVEDLAELQNSYSLLQEVPKMEDVDLSSILKNPEDFRQYLIKEQHVPENVSSAVLRAPVDSKFVQSLLTGMKIPPEDCFQKVKLALVAEDDLLAKSAESEFCERLGDDEYRNISRELRREVDPVQFVQSEMTDSTSAPANAPTLSELLTNSSDMRDYMINDMQLSEDSADLVLNQQVSPRELKLLLSGREMHETVCNTSELQTFFPTASPSETQDLSDSLCILSDEELDEFSLELRSSFNKTALVTYAATNTTSDLEEQVASQYNQLKNDIAALEDFQSLLAEIIVLGNVSDFSEFFCGELTGTLFESLTGSNNTGSDGSSFSAGGAKGFANKNNKGNSEPSEVCSNSTDCPREIEISQADDAECDWVNDLLNQSNGEVIWRKIKPVVQGYILYYPDTEATRKIIDKAKEPLETMKTLEDVAKKWLEYSPTIHAALSQDPSLGNCEDDFQTGLDIFNELSNSSDTQLPSFDTINTDDYLEFVNQMDNISTQFIEIMKCVELDKFIGFSDKDELEETTKVLVDNNTFWGVVNFTTFQKERDVPRYIDYKIRMLSDVLESTHKLTDRFWQPKPRLRSKYIDSGFIYIQDMVESGIIQVQTGMNMTQIGLWYHQFSYPCYVEDNFLLILDGMLPLLMTLAWVFSVAMIIKSIVFEKERRLKEVMKVMGLENGVHWLAWFIDSIIMMTLSSILLVMIFKFGNITIASDPFVLLFFLLSFSVSTIMLCFLISVLFSKANLAAACGAVFYFLTYIPYVMVYVRDDRITLGVKVAVSLLNTIAFGYGSRYLALFEIQGDGAQWWNINTSPLNGDSNMTFIQVIGMMWFDALLYWVLTWYIEAVHPGHYGIPRPFYFPFTRSYWFGYQPTQNQDNMELNQCGFDPHDALNANFEEDPSQLKCGVSINGLVKVYKTGKKLAVDNLNMKFYENQITSFLGHNGAGKTTTMSILTGLFPPTAGNAYIYGKSILTDIDEIRKSLGMCPQHNVLFDNLTVAEHLWFFARLKGLPPKKVKAEMEKMLKDLQIPHKRDELPSALSGGMKRKLSIAIAFLGEAKCVILDEPTAGVDPYSRREIWDLLNKYRKGRTVIMSTHHMDEADVLGDRIAIIANGKLKCCGSSLFLKGRYGSGYYLVLTKETTSMQLRSNYTSLDGPAGKTGSDIEIEDVGYCSEAIVTSFIQRFVPGVKLCENIGQEISYLLPFGAIRGGGFSRLFAHLEENAERLHIKSFGISDTSLEEVFLTVAEESAEFQEGDIDLATDSGALPRPWMGRGSLRRRGYQLPNVHTIDRDDVGLLQTDYADAHHQHQELPARLEDEKDSALGDETPDEERNSPDATQQEEAEQLMQPVGAPNPHHFGHRRQVSFGSRPDHVPDVGGMPEELQGLRHLKEQEPFLSWQQYVALFYKRFTNARRSFKGFFAQVILPAVFILFAMIFSTLHPPIRQPEPLLLAPWIYKPPNTILYSNEDQNSPLGEIMEVDLTEGVTIGTRCVTGEPLYIDDNFACERSGETGWEVEEFSDDLLAKYINGSLECSCETGFQECPEGAEGPPPPHKILPTTDTLRNMTAHNLSDYVIKTTEDYILKRFGGLSFILENELAVLRANETDELIEAWMELNESLSKLPNCSGGNQVSTNLTRGQIRNLRKRSSGVGIKQKLYSKIYLPEEEFFNELYDVFLNMVRLKNGKVWYDNNGYHALPTYINVMNNLLLRSTVDDQDGAADYGITVRNHPINLTDSQIESEILTQIFINQFIAQFVMFGFAFVPAGFVIYVITERVNNSKHLQIVSGVNPVIYWLATFSWDLCNYLIPMIITIAIFFACQLWAFVAWDVFPALVVLFLLYGWAAIPMAYPISLFFKVPSTGYLSVGCLNILLGMVTVMTNFIINYQAQEDESLVTVDYVLQRLFLLFPPFCLGEGLVDLANTHFKKQIREDFKINENQPLPKPFEWEQLGRNLVALAFEGFLFFILTLLIEYRFFYKPKPSLPPSSPDAIEDDDVQNERQRVLSGGAERDIIKIENLCKVYKTGRKPMLAVNRLCVGIPRGECFGFLGVNGAGKTTTFKMLTGDIHVTSGDARVNSYSILNQIRNVNQSIGYCPQFDALDEYLTGREHLKFYAALRGVPREYLDKLAEWGIQKLGLSKYADKMAGTYSGGNKRKLSTAIALVGNPPVVFLDEPTTGMDPKSRRFLWNCITSIVREGRSVVLTTHSMEECEALCTRLAIMVNGQFKCLGSIQHLKTKYGDGYTLTVRVSSSVPTLQPIQDFIRANFPASFLKEVHLNMLEYQLPTEGTALSSLFGIMEANRRDLGIEDYSISQTTLDQVFISFAKQQKTGDEDGIDFRVTEPNVHFNSPVALAPGLEVSSASVHIPDFGNVNTVPTEALPNRNYYSFTTPGYNNPLYSIPGSPPTAEDQETEEDEGDTSSLNLQEFGGFSEA</sequence>
<comment type="subcellular location">
    <subcellularLocation>
        <location evidence="1">Membrane</location>
        <topology evidence="1">Multi-pass membrane protein</topology>
    </subcellularLocation>
</comment>
<feature type="compositionally biased region" description="Acidic residues" evidence="11">
    <location>
        <begin position="2518"/>
        <end position="2528"/>
    </location>
</feature>
<comment type="caution">
    <text evidence="14">The sequence shown here is derived from an EMBL/GenBank/DDBJ whole genome shotgun (WGS) entry which is preliminary data.</text>
</comment>
<dbReference type="Proteomes" id="UP001152320">
    <property type="component" value="Chromosome 6"/>
</dbReference>
<keyword evidence="10" id="KW-0325">Glycoprotein</keyword>
<name>A0A9Q1C7S3_HOLLE</name>
<evidence type="ECO:0000256" key="3">
    <source>
        <dbReference type="ARBA" id="ARBA00022692"/>
    </source>
</evidence>
<dbReference type="PANTHER" id="PTHR19229:SF185">
    <property type="entry name" value="ABC TRANSPORTER DOMAIN-CONTAINING PROTEIN"/>
    <property type="match status" value="1"/>
</dbReference>
<feature type="region of interest" description="Disordered" evidence="11">
    <location>
        <begin position="1419"/>
        <end position="1486"/>
    </location>
</feature>
<feature type="domain" description="ABC transporter" evidence="13">
    <location>
        <begin position="2124"/>
        <end position="2358"/>
    </location>
</feature>
<dbReference type="Pfam" id="PF12698">
    <property type="entry name" value="ABC2_membrane_3"/>
    <property type="match status" value="2"/>
</dbReference>
<dbReference type="Pfam" id="PF23321">
    <property type="entry name" value="R1_ABCA1"/>
    <property type="match status" value="1"/>
</dbReference>
<organism evidence="14 15">
    <name type="scientific">Holothuria leucospilota</name>
    <name type="common">Black long sea cucumber</name>
    <name type="synonym">Mertensiothuria leucospilota</name>
    <dbReference type="NCBI Taxonomy" id="206669"/>
    <lineage>
        <taxon>Eukaryota</taxon>
        <taxon>Metazoa</taxon>
        <taxon>Echinodermata</taxon>
        <taxon>Eleutherozoa</taxon>
        <taxon>Echinozoa</taxon>
        <taxon>Holothuroidea</taxon>
        <taxon>Aspidochirotacea</taxon>
        <taxon>Aspidochirotida</taxon>
        <taxon>Holothuriidae</taxon>
        <taxon>Holothuria</taxon>
    </lineage>
</organism>
<dbReference type="FunFam" id="3.40.50.300:FF:000264">
    <property type="entry name" value="ATP-binding cassette, sub-family A (ABC1), member 1"/>
    <property type="match status" value="1"/>
</dbReference>
<dbReference type="EMBL" id="JAIZAY010000006">
    <property type="protein sequence ID" value="KAJ8039937.1"/>
    <property type="molecule type" value="Genomic_DNA"/>
</dbReference>
<dbReference type="InterPro" id="IPR003593">
    <property type="entry name" value="AAA+_ATPase"/>
</dbReference>
<dbReference type="SUPFAM" id="SSF52540">
    <property type="entry name" value="P-loop containing nucleoside triphosphate hydrolases"/>
    <property type="match status" value="2"/>
</dbReference>
<evidence type="ECO:0000256" key="12">
    <source>
        <dbReference type="SAM" id="Phobius"/>
    </source>
</evidence>
<keyword evidence="2" id="KW-0597">Phosphoprotein</keyword>
<feature type="transmembrane region" description="Helical" evidence="12">
    <location>
        <begin position="753"/>
        <end position="775"/>
    </location>
</feature>
<reference evidence="14" key="1">
    <citation type="submission" date="2021-10" db="EMBL/GenBank/DDBJ databases">
        <title>Tropical sea cucumber genome reveals ecological adaptation and Cuvierian tubules defense mechanism.</title>
        <authorList>
            <person name="Chen T."/>
        </authorList>
    </citation>
    <scope>NUCLEOTIDE SEQUENCE</scope>
    <source>
        <strain evidence="14">Nanhai2018</strain>
        <tissue evidence="14">Muscle</tissue>
    </source>
</reference>
<feature type="transmembrane region" description="Helical" evidence="12">
    <location>
        <begin position="936"/>
        <end position="957"/>
    </location>
</feature>
<dbReference type="SMART" id="SM00382">
    <property type="entry name" value="AAA"/>
    <property type="match status" value="2"/>
</dbReference>
<feature type="transmembrane region" description="Helical" evidence="12">
    <location>
        <begin position="1863"/>
        <end position="1884"/>
    </location>
</feature>
<feature type="transmembrane region" description="Helical" evidence="12">
    <location>
        <begin position="2015"/>
        <end position="2032"/>
    </location>
</feature>
<keyword evidence="5 14" id="KW-0067">ATP-binding</keyword>
<dbReference type="OrthoDB" id="8061355at2759"/>
<feature type="transmembrane region" description="Helical" evidence="12">
    <location>
        <begin position="859"/>
        <end position="880"/>
    </location>
</feature>
<keyword evidence="3 12" id="KW-0812">Transmembrane</keyword>
<dbReference type="GO" id="GO:0034204">
    <property type="term" value="P:lipid translocation"/>
    <property type="evidence" value="ECO:0007669"/>
    <property type="project" value="UniProtKB-ARBA"/>
</dbReference>
<evidence type="ECO:0000313" key="14">
    <source>
        <dbReference type="EMBL" id="KAJ8039937.1"/>
    </source>
</evidence>
<evidence type="ECO:0000259" key="13">
    <source>
        <dbReference type="PROSITE" id="PS50893"/>
    </source>
</evidence>
<dbReference type="Gene3D" id="3.40.50.300">
    <property type="entry name" value="P-loop containing nucleotide triphosphate hydrolases"/>
    <property type="match status" value="2"/>
</dbReference>
<evidence type="ECO:0000256" key="9">
    <source>
        <dbReference type="ARBA" id="ARBA00023157"/>
    </source>
</evidence>
<dbReference type="InterPro" id="IPR027417">
    <property type="entry name" value="P-loop_NTPase"/>
</dbReference>
<keyword evidence="8 12" id="KW-0472">Membrane</keyword>
<dbReference type="InterPro" id="IPR026082">
    <property type="entry name" value="ABCA"/>
</dbReference>